<evidence type="ECO:0000313" key="3">
    <source>
        <dbReference type="EMBL" id="VFK28829.1"/>
    </source>
</evidence>
<feature type="region of interest" description="Disordered" evidence="1">
    <location>
        <begin position="41"/>
        <end position="104"/>
    </location>
</feature>
<evidence type="ECO:0000256" key="1">
    <source>
        <dbReference type="SAM" id="MobiDB-lite"/>
    </source>
</evidence>
<dbReference type="EMBL" id="CAADGH010000001">
    <property type="protein sequence ID" value="VFK74113.1"/>
    <property type="molecule type" value="Genomic_DNA"/>
</dbReference>
<evidence type="ECO:0000313" key="4">
    <source>
        <dbReference type="EMBL" id="VFK74113.1"/>
    </source>
</evidence>
<organism evidence="4">
    <name type="scientific">Candidatus Kentrum sp. MB</name>
    <dbReference type="NCBI Taxonomy" id="2138164"/>
    <lineage>
        <taxon>Bacteria</taxon>
        <taxon>Pseudomonadati</taxon>
        <taxon>Pseudomonadota</taxon>
        <taxon>Gammaproteobacteria</taxon>
        <taxon>Candidatus Kentrum</taxon>
    </lineage>
</organism>
<proteinExistence type="predicted"/>
<gene>
    <name evidence="2" type="ORF">BECKMB1821G_GA0114241_100243</name>
    <name evidence="4" type="ORF">BECKMB1821H_GA0114242_100144</name>
    <name evidence="3" type="ORF">BECKMB1821I_GA0114274_100744</name>
</gene>
<dbReference type="AlphaFoldDB" id="A0A451B744"/>
<evidence type="ECO:0000313" key="2">
    <source>
        <dbReference type="EMBL" id="VFK22499.1"/>
    </source>
</evidence>
<protein>
    <submittedName>
        <fullName evidence="4">Uncharacterized protein</fullName>
    </submittedName>
</protein>
<reference evidence="4" key="1">
    <citation type="submission" date="2019-02" db="EMBL/GenBank/DDBJ databases">
        <authorList>
            <person name="Gruber-Vodicka R. H."/>
            <person name="Seah K. B. B."/>
        </authorList>
    </citation>
    <scope>NUCLEOTIDE SEQUENCE</scope>
    <source>
        <strain evidence="2">BECK_BZ197</strain>
        <strain evidence="4">BECK_BZ198</strain>
        <strain evidence="3">BECK_BZ199</strain>
    </source>
</reference>
<dbReference type="EMBL" id="CAADFO010000002">
    <property type="protein sequence ID" value="VFK22499.1"/>
    <property type="molecule type" value="Genomic_DNA"/>
</dbReference>
<dbReference type="EMBL" id="CAADFQ010000007">
    <property type="protein sequence ID" value="VFK28829.1"/>
    <property type="molecule type" value="Genomic_DNA"/>
</dbReference>
<name>A0A451B744_9GAMM</name>
<sequence length="104" mass="11345">MMNDPIVEEMRKNGQAFAAHYNNDLKAIYRALKEKEKTLGRKVVYRDTPHPQGDATLFSGSHAPRGQEPESGAPAPHTPTNAEEPTPQWGAAATKSIANGCRAF</sequence>
<accession>A0A451B744</accession>